<proteinExistence type="predicted"/>
<evidence type="ECO:0000313" key="2">
    <source>
        <dbReference type="Proteomes" id="UP000821837"/>
    </source>
</evidence>
<dbReference type="GO" id="GO:0004519">
    <property type="term" value="F:endonuclease activity"/>
    <property type="evidence" value="ECO:0007669"/>
    <property type="project" value="InterPro"/>
</dbReference>
<dbReference type="EMBL" id="JABSTV010001252">
    <property type="protein sequence ID" value="KAH7947180.1"/>
    <property type="molecule type" value="Genomic_DNA"/>
</dbReference>
<gene>
    <name evidence="1" type="ORF">HPB52_008061</name>
</gene>
<dbReference type="Pfam" id="PF04031">
    <property type="entry name" value="Las1"/>
    <property type="match status" value="1"/>
</dbReference>
<organism evidence="1 2">
    <name type="scientific">Rhipicephalus sanguineus</name>
    <name type="common">Brown dog tick</name>
    <name type="synonym">Ixodes sanguineus</name>
    <dbReference type="NCBI Taxonomy" id="34632"/>
    <lineage>
        <taxon>Eukaryota</taxon>
        <taxon>Metazoa</taxon>
        <taxon>Ecdysozoa</taxon>
        <taxon>Arthropoda</taxon>
        <taxon>Chelicerata</taxon>
        <taxon>Arachnida</taxon>
        <taxon>Acari</taxon>
        <taxon>Parasitiformes</taxon>
        <taxon>Ixodida</taxon>
        <taxon>Ixodoidea</taxon>
        <taxon>Ixodidae</taxon>
        <taxon>Rhipicephalinae</taxon>
        <taxon>Rhipicephalus</taxon>
        <taxon>Rhipicephalus</taxon>
    </lineage>
</organism>
<dbReference type="VEuPathDB" id="VectorBase:RSAN_056588"/>
<dbReference type="Proteomes" id="UP000821837">
    <property type="component" value="Chromosome 6"/>
</dbReference>
<accession>A0A9D4PMP7</accession>
<protein>
    <submittedName>
        <fullName evidence="1">Uncharacterized protein</fullName>
    </submittedName>
</protein>
<dbReference type="AlphaFoldDB" id="A0A9D4PMP7"/>
<sequence>MALTEAPIRLTCIKPLQLGVPDWILELRHASAHASVSGAASLGILRSAASLLLQWLRLHHWEPQRDTLVVATEASAMLHSTNGNDAIERACCSPTQVRQMLDVWLLVSVKASCQVLV</sequence>
<reference evidence="1" key="2">
    <citation type="submission" date="2021-09" db="EMBL/GenBank/DDBJ databases">
        <authorList>
            <person name="Jia N."/>
            <person name="Wang J."/>
            <person name="Shi W."/>
            <person name="Du L."/>
            <person name="Sun Y."/>
            <person name="Zhan W."/>
            <person name="Jiang J."/>
            <person name="Wang Q."/>
            <person name="Zhang B."/>
            <person name="Ji P."/>
            <person name="Sakyi L.B."/>
            <person name="Cui X."/>
            <person name="Yuan T."/>
            <person name="Jiang B."/>
            <person name="Yang W."/>
            <person name="Lam T.T.-Y."/>
            <person name="Chang Q."/>
            <person name="Ding S."/>
            <person name="Wang X."/>
            <person name="Zhu J."/>
            <person name="Ruan X."/>
            <person name="Zhao L."/>
            <person name="Wei J."/>
            <person name="Que T."/>
            <person name="Du C."/>
            <person name="Cheng J."/>
            <person name="Dai P."/>
            <person name="Han X."/>
            <person name="Huang E."/>
            <person name="Gao Y."/>
            <person name="Liu J."/>
            <person name="Shao H."/>
            <person name="Ye R."/>
            <person name="Li L."/>
            <person name="Wei W."/>
            <person name="Wang X."/>
            <person name="Wang C."/>
            <person name="Huo Q."/>
            <person name="Li W."/>
            <person name="Guo W."/>
            <person name="Chen H."/>
            <person name="Chen S."/>
            <person name="Zhou L."/>
            <person name="Zhou L."/>
            <person name="Ni X."/>
            <person name="Tian J."/>
            <person name="Zhou Y."/>
            <person name="Sheng Y."/>
            <person name="Liu T."/>
            <person name="Pan Y."/>
            <person name="Xia L."/>
            <person name="Li J."/>
            <person name="Zhao F."/>
            <person name="Cao W."/>
        </authorList>
    </citation>
    <scope>NUCLEOTIDE SEQUENCE</scope>
    <source>
        <strain evidence="1">Rsan-2018</strain>
        <tissue evidence="1">Larvae</tissue>
    </source>
</reference>
<comment type="caution">
    <text evidence="1">The sequence shown here is derived from an EMBL/GenBank/DDBJ whole genome shotgun (WGS) entry which is preliminary data.</text>
</comment>
<reference evidence="1" key="1">
    <citation type="journal article" date="2020" name="Cell">
        <title>Large-Scale Comparative Analyses of Tick Genomes Elucidate Their Genetic Diversity and Vector Capacities.</title>
        <authorList>
            <consortium name="Tick Genome and Microbiome Consortium (TIGMIC)"/>
            <person name="Jia N."/>
            <person name="Wang J."/>
            <person name="Shi W."/>
            <person name="Du L."/>
            <person name="Sun Y."/>
            <person name="Zhan W."/>
            <person name="Jiang J.F."/>
            <person name="Wang Q."/>
            <person name="Zhang B."/>
            <person name="Ji P."/>
            <person name="Bell-Sakyi L."/>
            <person name="Cui X.M."/>
            <person name="Yuan T.T."/>
            <person name="Jiang B.G."/>
            <person name="Yang W.F."/>
            <person name="Lam T.T."/>
            <person name="Chang Q.C."/>
            <person name="Ding S.J."/>
            <person name="Wang X.J."/>
            <person name="Zhu J.G."/>
            <person name="Ruan X.D."/>
            <person name="Zhao L."/>
            <person name="Wei J.T."/>
            <person name="Ye R.Z."/>
            <person name="Que T.C."/>
            <person name="Du C.H."/>
            <person name="Zhou Y.H."/>
            <person name="Cheng J.X."/>
            <person name="Dai P.F."/>
            <person name="Guo W.B."/>
            <person name="Han X.H."/>
            <person name="Huang E.J."/>
            <person name="Li L.F."/>
            <person name="Wei W."/>
            <person name="Gao Y.C."/>
            <person name="Liu J.Z."/>
            <person name="Shao H.Z."/>
            <person name="Wang X."/>
            <person name="Wang C.C."/>
            <person name="Yang T.C."/>
            <person name="Huo Q.B."/>
            <person name="Li W."/>
            <person name="Chen H.Y."/>
            <person name="Chen S.E."/>
            <person name="Zhou L.G."/>
            <person name="Ni X.B."/>
            <person name="Tian J.H."/>
            <person name="Sheng Y."/>
            <person name="Liu T."/>
            <person name="Pan Y.S."/>
            <person name="Xia L.Y."/>
            <person name="Li J."/>
            <person name="Zhao F."/>
            <person name="Cao W.C."/>
        </authorList>
    </citation>
    <scope>NUCLEOTIDE SEQUENCE</scope>
    <source>
        <strain evidence="1">Rsan-2018</strain>
    </source>
</reference>
<dbReference type="InterPro" id="IPR007174">
    <property type="entry name" value="Las1"/>
</dbReference>
<dbReference type="GO" id="GO:0006364">
    <property type="term" value="P:rRNA processing"/>
    <property type="evidence" value="ECO:0007669"/>
    <property type="project" value="InterPro"/>
</dbReference>
<dbReference type="GO" id="GO:0090730">
    <property type="term" value="C:Las1 complex"/>
    <property type="evidence" value="ECO:0007669"/>
    <property type="project" value="InterPro"/>
</dbReference>
<name>A0A9D4PMP7_RHISA</name>
<evidence type="ECO:0000313" key="1">
    <source>
        <dbReference type="EMBL" id="KAH7947180.1"/>
    </source>
</evidence>
<keyword evidence="2" id="KW-1185">Reference proteome</keyword>